<proteinExistence type="predicted"/>
<keyword evidence="3" id="KW-1185">Reference proteome</keyword>
<organism evidence="2 3">
    <name type="scientific">Streptomyces diacarni</name>
    <dbReference type="NCBI Taxonomy" id="2800381"/>
    <lineage>
        <taxon>Bacteria</taxon>
        <taxon>Bacillati</taxon>
        <taxon>Actinomycetota</taxon>
        <taxon>Actinomycetes</taxon>
        <taxon>Kitasatosporales</taxon>
        <taxon>Streptomycetaceae</taxon>
        <taxon>Streptomyces</taxon>
    </lineage>
</organism>
<feature type="transmembrane region" description="Helical" evidence="1">
    <location>
        <begin position="54"/>
        <end position="74"/>
    </location>
</feature>
<keyword evidence="1" id="KW-0812">Transmembrane</keyword>
<dbReference type="AlphaFoldDB" id="A0A367ETD8"/>
<evidence type="ECO:0000313" key="3">
    <source>
        <dbReference type="Proteomes" id="UP000252914"/>
    </source>
</evidence>
<dbReference type="Proteomes" id="UP000252914">
    <property type="component" value="Unassembled WGS sequence"/>
</dbReference>
<keyword evidence="1" id="KW-1133">Transmembrane helix</keyword>
<dbReference type="RefSeq" id="WP_114023591.1">
    <property type="nucleotide sequence ID" value="NZ_JBEYTF010000005.1"/>
</dbReference>
<evidence type="ECO:0000313" key="2">
    <source>
        <dbReference type="EMBL" id="RCG20845.1"/>
    </source>
</evidence>
<evidence type="ECO:0000256" key="1">
    <source>
        <dbReference type="SAM" id="Phobius"/>
    </source>
</evidence>
<reference evidence="2 3" key="1">
    <citation type="submission" date="2018-06" db="EMBL/GenBank/DDBJ databases">
        <title>Streptomyces reniochalinae sp. nov. and Streptomyces diacarnus sp. nov. from marine sponges.</title>
        <authorList>
            <person name="Li L."/>
        </authorList>
    </citation>
    <scope>NUCLEOTIDE SEQUENCE [LARGE SCALE GENOMIC DNA]</scope>
    <source>
        <strain evidence="2 3">LHW51701</strain>
    </source>
</reference>
<feature type="transmembrane region" description="Helical" evidence="1">
    <location>
        <begin position="21"/>
        <end position="42"/>
    </location>
</feature>
<accession>A0A367ETD8</accession>
<dbReference type="EMBL" id="QOIN01000047">
    <property type="protein sequence ID" value="RCG20845.1"/>
    <property type="molecule type" value="Genomic_DNA"/>
</dbReference>
<gene>
    <name evidence="2" type="ORF">DTL70_21515</name>
</gene>
<protein>
    <submittedName>
        <fullName evidence="2">Uncharacterized protein</fullName>
    </submittedName>
</protein>
<sequence length="84" mass="8755">MRGRGHLSPAPHPRPRPCPHTVGALITRLAVYPTITVTPGLIGPAMAGIPLPLRALALTAVVVPVSAYALLPALNRLAARVLRS</sequence>
<comment type="caution">
    <text evidence="2">The sequence shown here is derived from an EMBL/GenBank/DDBJ whole genome shotgun (WGS) entry which is preliminary data.</text>
</comment>
<name>A0A367ETD8_9ACTN</name>
<keyword evidence="1" id="KW-0472">Membrane</keyword>